<proteinExistence type="predicted"/>
<dbReference type="RefSeq" id="WP_028387005.1">
    <property type="nucleotide sequence ID" value="NZ_CAAAHN010000001.1"/>
</dbReference>
<keyword evidence="2" id="KW-1185">Reference proteome</keyword>
<evidence type="ECO:0000313" key="1">
    <source>
        <dbReference type="EMBL" id="KTD00653.1"/>
    </source>
</evidence>
<dbReference type="OrthoDB" id="7014331at2"/>
<accession>A0A0W0TZ07</accession>
<evidence type="ECO:0000313" key="2">
    <source>
        <dbReference type="Proteomes" id="UP000054785"/>
    </source>
</evidence>
<reference evidence="1 2" key="1">
    <citation type="submission" date="2015-11" db="EMBL/GenBank/DDBJ databases">
        <title>Genomic analysis of 38 Legionella species identifies large and diverse effector repertoires.</title>
        <authorList>
            <person name="Burstein D."/>
            <person name="Amaro F."/>
            <person name="Zusman T."/>
            <person name="Lifshitz Z."/>
            <person name="Cohen O."/>
            <person name="Gilbert J.A."/>
            <person name="Pupko T."/>
            <person name="Shuman H.A."/>
            <person name="Segal G."/>
        </authorList>
    </citation>
    <scope>NUCLEOTIDE SEQUENCE [LARGE SCALE GENOMIC DNA]</scope>
    <source>
        <strain evidence="1 2">ATCC 49504</strain>
    </source>
</reference>
<protein>
    <submittedName>
        <fullName evidence="1">Uncharacterized protein</fullName>
    </submittedName>
</protein>
<dbReference type="STRING" id="45065.Lgee_0917"/>
<organism evidence="1 2">
    <name type="scientific">Legionella geestiana</name>
    <dbReference type="NCBI Taxonomy" id="45065"/>
    <lineage>
        <taxon>Bacteria</taxon>
        <taxon>Pseudomonadati</taxon>
        <taxon>Pseudomonadota</taxon>
        <taxon>Gammaproteobacteria</taxon>
        <taxon>Legionellales</taxon>
        <taxon>Legionellaceae</taxon>
        <taxon>Legionella</taxon>
    </lineage>
</organism>
<dbReference type="AlphaFoldDB" id="A0A0W0TZ07"/>
<comment type="caution">
    <text evidence="1">The sequence shown here is derived from an EMBL/GenBank/DDBJ whole genome shotgun (WGS) entry which is preliminary data.</text>
</comment>
<dbReference type="PATRIC" id="fig|45065.4.peg.985"/>
<dbReference type="EMBL" id="LNYC01000032">
    <property type="protein sequence ID" value="KTD00653.1"/>
    <property type="molecule type" value="Genomic_DNA"/>
</dbReference>
<gene>
    <name evidence="1" type="ORF">Lgee_0917</name>
</gene>
<name>A0A0W0TZ07_9GAMM</name>
<dbReference type="Proteomes" id="UP000054785">
    <property type="component" value="Unassembled WGS sequence"/>
</dbReference>
<sequence>MRCLLIESLQKRFAFLQNAITQALMLISGLLVNLFIPLVYGLTAYGEFLKTNLLVFIFHKFTDVLGEPLISQVERPLLFSVSFALGLLILSAFALLHLVYPVGSVALLAAMLFSNCVLLVLYANLMRTAVSLYLLMFTTLFFVLPPLFKPFADDIVNLLIAINLIPASLFALTLLFSGKIHPQTPNIAPEVVKVLRTLPGLFALTLVNNLFTNILPWYLSFFLPAAELGLFRVQVSVVQAAGFLFPVHTRVIAEMLVKARDTHADASGLLSLSLHYFFLAAFGACIAACWLPFIKPFTPVLVILPLYHACLIYERFLLAKQETRALRRINLAIALFSMLVITRVHSLSGMMLLYATGLALYLLMLHHAQPAMPANRLVRTVALGTPLMLLLAYFSWPLELLTLATALVFLWVCMPVSRQTLSLLGR</sequence>